<feature type="region of interest" description="Disordered" evidence="5">
    <location>
        <begin position="256"/>
        <end position="275"/>
    </location>
</feature>
<evidence type="ECO:0000313" key="8">
    <source>
        <dbReference type="Proteomes" id="UP000257080"/>
    </source>
</evidence>
<feature type="region of interest" description="Disordered" evidence="5">
    <location>
        <begin position="410"/>
        <end position="439"/>
    </location>
</feature>
<dbReference type="EMBL" id="NBXE01000017">
    <property type="protein sequence ID" value="RFA28198.1"/>
    <property type="molecule type" value="Genomic_DNA"/>
</dbReference>
<keyword evidence="3" id="KW-0547">Nucleotide-binding</keyword>
<evidence type="ECO:0000256" key="1">
    <source>
        <dbReference type="ARBA" id="ARBA00005417"/>
    </source>
</evidence>
<comment type="similarity">
    <text evidence="1">Belongs to the ABC transporter superfamily.</text>
</comment>
<feature type="compositionally biased region" description="Low complexity" evidence="5">
    <location>
        <begin position="266"/>
        <end position="275"/>
    </location>
</feature>
<feature type="region of interest" description="Disordered" evidence="5">
    <location>
        <begin position="280"/>
        <end position="299"/>
    </location>
</feature>
<gene>
    <name evidence="7" type="ORF">B7R25_05315</name>
</gene>
<proteinExistence type="inferred from homology"/>
<evidence type="ECO:0000256" key="2">
    <source>
        <dbReference type="ARBA" id="ARBA00022448"/>
    </source>
</evidence>
<comment type="caution">
    <text evidence="7">The sequence shown here is derived from an EMBL/GenBank/DDBJ whole genome shotgun (WGS) entry which is preliminary data.</text>
</comment>
<dbReference type="Proteomes" id="UP000257080">
    <property type="component" value="Unassembled WGS sequence"/>
</dbReference>
<dbReference type="Gene3D" id="3.40.50.300">
    <property type="entry name" value="P-loop containing nucleotide triphosphate hydrolases"/>
    <property type="match status" value="2"/>
</dbReference>
<accession>A0A3E0WDI7</accession>
<dbReference type="OrthoDB" id="501320at2"/>
<dbReference type="GO" id="GO:0016887">
    <property type="term" value="F:ATP hydrolysis activity"/>
    <property type="evidence" value="ECO:0007669"/>
    <property type="project" value="InterPro"/>
</dbReference>
<dbReference type="InterPro" id="IPR050095">
    <property type="entry name" value="ECF_ABC_transporter_ATP-bd"/>
</dbReference>
<evidence type="ECO:0000256" key="3">
    <source>
        <dbReference type="ARBA" id="ARBA00022741"/>
    </source>
</evidence>
<dbReference type="Pfam" id="PF00005">
    <property type="entry name" value="ABC_tran"/>
    <property type="match status" value="2"/>
</dbReference>
<keyword evidence="4" id="KW-0067">ATP-binding</keyword>
<sequence length="613" mass="62899">MSAAFAPRAPGAPLTGGADVAARGWGWRHAGRRAWAVDQLDLEIGAGERVLLLGASGAGKSTLISALAGVLGSSDEGEERGSLLVGGARPADARGRVGLLLQDPDSQVMLARVGDDVAFGCENLGVPRDEIWRRVGDALDAVGLHLPLSHPTSSLSGGQKQRLALAGVLAMQPQLLLLDEPTANLDPRGVVEVRDAVARVLEHSQATFVVIEHRVAIWQHLVNRVVVLAPGGGVLADGPPDDVLRTRGAALAAAGVWVPGHPPSRPLRAPRGAAAPAATPAAAPYAAPGGPADTAAPAATPHAPIRVSRLESDELNSASPLGSDRPHGAEPPLGVSGVGSAPLRAGGNRTGAAPLLIARDLAVARVKGTTVATGLTLDIEAGRATVITGPNGAGKSTLALTLAGLLAPAGDTPARTHPAGGQRGASDTPARTRLSGRAAAQPAGRALTASDAFAAGAGPHPIRWKSRELLTRIGTVFQDPEHQFLASTLRSELAVGPRALRLPQPQIDARVDELLDRLRLRALAEANPFTLSGGEKRRLSVATVLATRPGLLVLDEPTFGQDARTWAELVALLAELLDEGTALVAVTHDAEFVDALADAEFRMPGSLNRDGAV</sequence>
<feature type="domain" description="ABC transporter" evidence="6">
    <location>
        <begin position="356"/>
        <end position="613"/>
    </location>
</feature>
<dbReference type="GO" id="GO:0005524">
    <property type="term" value="F:ATP binding"/>
    <property type="evidence" value="ECO:0007669"/>
    <property type="project" value="UniProtKB-KW"/>
</dbReference>
<dbReference type="PANTHER" id="PTHR43553">
    <property type="entry name" value="HEAVY METAL TRANSPORTER"/>
    <property type="match status" value="1"/>
</dbReference>
<dbReference type="InterPro" id="IPR003439">
    <property type="entry name" value="ABC_transporter-like_ATP-bd"/>
</dbReference>
<evidence type="ECO:0000256" key="5">
    <source>
        <dbReference type="SAM" id="MobiDB-lite"/>
    </source>
</evidence>
<dbReference type="SMART" id="SM00382">
    <property type="entry name" value="AAA"/>
    <property type="match status" value="2"/>
</dbReference>
<dbReference type="CDD" id="cd03225">
    <property type="entry name" value="ABC_cobalt_CbiO_domain1"/>
    <property type="match status" value="2"/>
</dbReference>
<dbReference type="InterPro" id="IPR027417">
    <property type="entry name" value="P-loop_NTPase"/>
</dbReference>
<name>A0A3E0WDI7_9MICO</name>
<dbReference type="GO" id="GO:0043190">
    <property type="term" value="C:ATP-binding cassette (ABC) transporter complex"/>
    <property type="evidence" value="ECO:0007669"/>
    <property type="project" value="TreeGrafter"/>
</dbReference>
<evidence type="ECO:0000259" key="6">
    <source>
        <dbReference type="PROSITE" id="PS50893"/>
    </source>
</evidence>
<dbReference type="GO" id="GO:0042626">
    <property type="term" value="F:ATPase-coupled transmembrane transporter activity"/>
    <property type="evidence" value="ECO:0007669"/>
    <property type="project" value="TreeGrafter"/>
</dbReference>
<dbReference type="InterPro" id="IPR015856">
    <property type="entry name" value="ABC_transpr_CbiO/EcfA_su"/>
</dbReference>
<feature type="domain" description="ABC transporter" evidence="6">
    <location>
        <begin position="15"/>
        <end position="256"/>
    </location>
</feature>
<dbReference type="PROSITE" id="PS00211">
    <property type="entry name" value="ABC_TRANSPORTER_1"/>
    <property type="match status" value="2"/>
</dbReference>
<dbReference type="InterPro" id="IPR003593">
    <property type="entry name" value="AAA+_ATPase"/>
</dbReference>
<dbReference type="PANTHER" id="PTHR43553:SF24">
    <property type="entry name" value="ENERGY-COUPLING FACTOR TRANSPORTER ATP-BINDING PROTEIN ECFA1"/>
    <property type="match status" value="1"/>
</dbReference>
<keyword evidence="2" id="KW-0813">Transport</keyword>
<dbReference type="PROSITE" id="PS50893">
    <property type="entry name" value="ABC_TRANSPORTER_2"/>
    <property type="match status" value="2"/>
</dbReference>
<protein>
    <recommendedName>
        <fullName evidence="6">ABC transporter domain-containing protein</fullName>
    </recommendedName>
</protein>
<reference evidence="7 8" key="1">
    <citation type="submission" date="2017-04" db="EMBL/GenBank/DDBJ databases">
        <title>Comparative genome analysis of Subtercola boreus.</title>
        <authorList>
            <person name="Cho Y.-J."/>
            <person name="Cho A."/>
            <person name="Kim O.-S."/>
            <person name="Lee J.-I."/>
        </authorList>
    </citation>
    <scope>NUCLEOTIDE SEQUENCE [LARGE SCALE GENOMIC DNA]</scope>
    <source>
        <strain evidence="7 8">P28004</strain>
    </source>
</reference>
<evidence type="ECO:0000256" key="4">
    <source>
        <dbReference type="ARBA" id="ARBA00022840"/>
    </source>
</evidence>
<dbReference type="InterPro" id="IPR017871">
    <property type="entry name" value="ABC_transporter-like_CS"/>
</dbReference>
<dbReference type="SUPFAM" id="SSF52540">
    <property type="entry name" value="P-loop containing nucleoside triphosphate hydrolases"/>
    <property type="match status" value="2"/>
</dbReference>
<feature type="region of interest" description="Disordered" evidence="5">
    <location>
        <begin position="313"/>
        <end position="342"/>
    </location>
</feature>
<dbReference type="AlphaFoldDB" id="A0A3E0WDI7"/>
<evidence type="ECO:0000313" key="7">
    <source>
        <dbReference type="EMBL" id="RFA28198.1"/>
    </source>
</evidence>
<organism evidence="7 8">
    <name type="scientific">Subtercola boreus</name>
    <dbReference type="NCBI Taxonomy" id="120213"/>
    <lineage>
        <taxon>Bacteria</taxon>
        <taxon>Bacillati</taxon>
        <taxon>Actinomycetota</taxon>
        <taxon>Actinomycetes</taxon>
        <taxon>Micrococcales</taxon>
        <taxon>Microbacteriaceae</taxon>
        <taxon>Subtercola</taxon>
    </lineage>
</organism>